<proteinExistence type="predicted"/>
<gene>
    <name evidence="1" type="ORF">METZ01_LOCUS508352</name>
</gene>
<reference evidence="1" key="1">
    <citation type="submission" date="2018-05" db="EMBL/GenBank/DDBJ databases">
        <authorList>
            <person name="Lanie J.A."/>
            <person name="Ng W.-L."/>
            <person name="Kazmierczak K.M."/>
            <person name="Andrzejewski T.M."/>
            <person name="Davidsen T.M."/>
            <person name="Wayne K.J."/>
            <person name="Tettelin H."/>
            <person name="Glass J.I."/>
            <person name="Rusch D."/>
            <person name="Podicherti R."/>
            <person name="Tsui H.-C.T."/>
            <person name="Winkler M.E."/>
        </authorList>
    </citation>
    <scope>NUCLEOTIDE SEQUENCE</scope>
</reference>
<evidence type="ECO:0000313" key="1">
    <source>
        <dbReference type="EMBL" id="SVE55498.1"/>
    </source>
</evidence>
<protein>
    <submittedName>
        <fullName evidence="1">Uncharacterized protein</fullName>
    </submittedName>
</protein>
<accession>A0A383EHC5</accession>
<organism evidence="1">
    <name type="scientific">marine metagenome</name>
    <dbReference type="NCBI Taxonomy" id="408172"/>
    <lineage>
        <taxon>unclassified sequences</taxon>
        <taxon>metagenomes</taxon>
        <taxon>ecological metagenomes</taxon>
    </lineage>
</organism>
<dbReference type="AlphaFoldDB" id="A0A383EHC5"/>
<name>A0A383EHC5_9ZZZZ</name>
<feature type="non-terminal residue" evidence="1">
    <location>
        <position position="1"/>
    </location>
</feature>
<sequence length="54" mass="6487">LSRKQILQTEIGWCEPWVMTFNNKELEKFEILRINERSNSNVPQMPKTPKNEQI</sequence>
<dbReference type="EMBL" id="UINC01225429">
    <property type="protein sequence ID" value="SVE55498.1"/>
    <property type="molecule type" value="Genomic_DNA"/>
</dbReference>